<dbReference type="GO" id="GO:0005739">
    <property type="term" value="C:mitochondrion"/>
    <property type="evidence" value="ECO:0007669"/>
    <property type="project" value="TreeGrafter"/>
</dbReference>
<name>A0A1J6HXZ6_NICAT</name>
<dbReference type="SUPFAM" id="SSF53383">
    <property type="entry name" value="PLP-dependent transferases"/>
    <property type="match status" value="1"/>
</dbReference>
<dbReference type="Gene3D" id="3.40.640.10">
    <property type="entry name" value="Type I PLP-dependent aspartate aminotransferase-like (Major domain)"/>
    <property type="match status" value="2"/>
</dbReference>
<reference evidence="6" key="1">
    <citation type="submission" date="2016-11" db="EMBL/GenBank/DDBJ databases">
        <title>The genome of Nicotiana attenuata.</title>
        <authorList>
            <person name="Xu S."/>
            <person name="Brockmoeller T."/>
            <person name="Gaquerel E."/>
            <person name="Navarro A."/>
            <person name="Kuhl H."/>
            <person name="Gase K."/>
            <person name="Ling Z."/>
            <person name="Zhou W."/>
            <person name="Kreitzer C."/>
            <person name="Stanke M."/>
            <person name="Tang H."/>
            <person name="Lyons E."/>
            <person name="Pandey P."/>
            <person name="Pandey S.P."/>
            <person name="Timmermann B."/>
            <person name="Baldwin I.T."/>
        </authorList>
    </citation>
    <scope>NUCLEOTIDE SEQUENCE [LARGE SCALE GENOMIC DNA]</scope>
    <source>
        <strain evidence="6">UT</strain>
    </source>
</reference>
<dbReference type="InterPro" id="IPR015421">
    <property type="entry name" value="PyrdxlP-dep_Trfase_major"/>
</dbReference>
<dbReference type="GO" id="GO:0032259">
    <property type="term" value="P:methylation"/>
    <property type="evidence" value="ECO:0007669"/>
    <property type="project" value="UniProtKB-KW"/>
</dbReference>
<dbReference type="GO" id="GO:0008168">
    <property type="term" value="F:methyltransferase activity"/>
    <property type="evidence" value="ECO:0007669"/>
    <property type="project" value="UniProtKB-KW"/>
</dbReference>
<keyword evidence="7" id="KW-1185">Reference proteome</keyword>
<dbReference type="InterPro" id="IPR039429">
    <property type="entry name" value="SHMT-like_dom"/>
</dbReference>
<keyword evidence="3" id="KW-0663">Pyridoxal phosphate</keyword>
<protein>
    <submittedName>
        <fullName evidence="6">Serine hydroxymethyltransferase 2, mitochondrial</fullName>
    </submittedName>
</protein>
<dbReference type="Pfam" id="PF00464">
    <property type="entry name" value="SHMT"/>
    <property type="match status" value="2"/>
</dbReference>
<organism evidence="6 7">
    <name type="scientific">Nicotiana attenuata</name>
    <name type="common">Coyote tobacco</name>
    <dbReference type="NCBI Taxonomy" id="49451"/>
    <lineage>
        <taxon>Eukaryota</taxon>
        <taxon>Viridiplantae</taxon>
        <taxon>Streptophyta</taxon>
        <taxon>Embryophyta</taxon>
        <taxon>Tracheophyta</taxon>
        <taxon>Spermatophyta</taxon>
        <taxon>Magnoliopsida</taxon>
        <taxon>eudicotyledons</taxon>
        <taxon>Gunneridae</taxon>
        <taxon>Pentapetalae</taxon>
        <taxon>asterids</taxon>
        <taxon>lamiids</taxon>
        <taxon>Solanales</taxon>
        <taxon>Solanaceae</taxon>
        <taxon>Nicotianoideae</taxon>
        <taxon>Nicotianeae</taxon>
        <taxon>Nicotiana</taxon>
    </lineage>
</organism>
<dbReference type="EMBL" id="MJEQ01037193">
    <property type="protein sequence ID" value="OIS97217.1"/>
    <property type="molecule type" value="Genomic_DNA"/>
</dbReference>
<evidence type="ECO:0000313" key="7">
    <source>
        <dbReference type="Proteomes" id="UP000187609"/>
    </source>
</evidence>
<sequence length="693" mass="77852">MEDQKLKLKALIDASVKEVTNSFLEDVAEIRSMLQDVVGKMAPTAYQYRIGLRSSMEALSVKIPRFSGDDPAAWVFQVEQYFTRYNIVPEVENEDAAVQVTIDEGTKVLLTQAKEKKDNSDLDDNDEDSQPPVIAVGEANLQRDEAGQQCQPKFIKSTQNTVIASFSISKQLQLIDASANVLVNKVRKLFDICSKKEGQSLIDNEVVNEQRDTLILDGTRLMHKHIFIHCPFDPGGSVPLSIKFEYLNMHLDTLHWMPIALYSGVFGLDGTMEGGKLFNEMSRRKMKIQTIQPRPTCPLPKPPFLALQLEFLSHVAHYVEIAKKLNFDGLVVIGQVMTELSVIKLNFQLTFSTLPYDPAIHDIPLPYGADEIMFTDGSFPFTYILIVALWGEQVCGLGLKHVSIDAYEHFSSSLEVLLALKLVSLVRHMGIAQCSVLLEDMDPNCANIIELEKAGKCRGLELIPSKNFTSLLVMPVVRSTLTITYSKGHLNRKYYEGDKYIDMVERLNQACDSEALKVGLATWRVNVQLLTRTPTNFQVYAALLKPHANCTTNFLVARGSDCAHLYNYTCIRKLFNKQEVVLLRDMTHISGLIAGGVIYSPFKSATVFTCANDYTPFVLEKILFSCEAFDSEQNIFLVVSILLVVARSILDHMRFFGNFGHCGWVAIGGAMLLTLFLNRTLRTRFFLRRGVLL</sequence>
<dbReference type="GO" id="GO:0019264">
    <property type="term" value="P:glycine biosynthetic process from serine"/>
    <property type="evidence" value="ECO:0007669"/>
    <property type="project" value="TreeGrafter"/>
</dbReference>
<comment type="catalytic activity">
    <reaction evidence="1">
        <text>(6R)-5,10-methylene-5,6,7,8-tetrahydrofolate + glycine + H2O = (6S)-5,6,7,8-tetrahydrofolate + L-serine</text>
        <dbReference type="Rhea" id="RHEA:15481"/>
        <dbReference type="ChEBI" id="CHEBI:15377"/>
        <dbReference type="ChEBI" id="CHEBI:15636"/>
        <dbReference type="ChEBI" id="CHEBI:33384"/>
        <dbReference type="ChEBI" id="CHEBI:57305"/>
        <dbReference type="ChEBI" id="CHEBI:57453"/>
        <dbReference type="EC" id="2.1.2.1"/>
    </reaction>
</comment>
<evidence type="ECO:0000313" key="6">
    <source>
        <dbReference type="EMBL" id="OIS97217.1"/>
    </source>
</evidence>
<evidence type="ECO:0000256" key="2">
    <source>
        <dbReference type="ARBA" id="ARBA00001933"/>
    </source>
</evidence>
<comment type="cofactor">
    <cofactor evidence="2">
        <name>pyridoxal 5'-phosphate</name>
        <dbReference type="ChEBI" id="CHEBI:597326"/>
    </cofactor>
</comment>
<dbReference type="InterPro" id="IPR015422">
    <property type="entry name" value="PyrdxlP-dep_Trfase_small"/>
</dbReference>
<keyword evidence="4" id="KW-0472">Membrane</keyword>
<dbReference type="GO" id="GO:0035999">
    <property type="term" value="P:tetrahydrofolate interconversion"/>
    <property type="evidence" value="ECO:0007669"/>
    <property type="project" value="UniProtKB-UniPathway"/>
</dbReference>
<dbReference type="AlphaFoldDB" id="A0A1J6HXZ6"/>
<feature type="domain" description="Serine hydroxymethyltransferase-like" evidence="5">
    <location>
        <begin position="554"/>
        <end position="611"/>
    </location>
</feature>
<dbReference type="UniPathway" id="UPA00193"/>
<feature type="domain" description="Serine hydroxymethyltransferase-like" evidence="5">
    <location>
        <begin position="438"/>
        <end position="548"/>
    </location>
</feature>
<evidence type="ECO:0000256" key="1">
    <source>
        <dbReference type="ARBA" id="ARBA00001528"/>
    </source>
</evidence>
<dbReference type="Gene3D" id="3.90.1150.10">
    <property type="entry name" value="Aspartate Aminotransferase, domain 1"/>
    <property type="match status" value="1"/>
</dbReference>
<dbReference type="Proteomes" id="UP000187609">
    <property type="component" value="Unassembled WGS sequence"/>
</dbReference>
<dbReference type="InterPro" id="IPR049943">
    <property type="entry name" value="Ser_HO-MeTrfase-like"/>
</dbReference>
<dbReference type="GO" id="GO:0004372">
    <property type="term" value="F:glycine hydroxymethyltransferase activity"/>
    <property type="evidence" value="ECO:0007669"/>
    <property type="project" value="UniProtKB-EC"/>
</dbReference>
<comment type="caution">
    <text evidence="6">The sequence shown here is derived from an EMBL/GenBank/DDBJ whole genome shotgun (WGS) entry which is preliminary data.</text>
</comment>
<dbReference type="GO" id="GO:0030170">
    <property type="term" value="F:pyridoxal phosphate binding"/>
    <property type="evidence" value="ECO:0007669"/>
    <property type="project" value="TreeGrafter"/>
</dbReference>
<evidence type="ECO:0000259" key="5">
    <source>
        <dbReference type="Pfam" id="PF00464"/>
    </source>
</evidence>
<keyword evidence="4" id="KW-0812">Transmembrane</keyword>
<dbReference type="Gramene" id="OIS97217">
    <property type="protein sequence ID" value="OIS97217"/>
    <property type="gene ID" value="A4A49_34539"/>
</dbReference>
<evidence type="ECO:0000256" key="4">
    <source>
        <dbReference type="SAM" id="Phobius"/>
    </source>
</evidence>
<dbReference type="PANTHER" id="PTHR11680">
    <property type="entry name" value="SERINE HYDROXYMETHYLTRANSFERASE"/>
    <property type="match status" value="1"/>
</dbReference>
<keyword evidence="4" id="KW-1133">Transmembrane helix</keyword>
<evidence type="ECO:0000256" key="3">
    <source>
        <dbReference type="ARBA" id="ARBA00022898"/>
    </source>
</evidence>
<dbReference type="InterPro" id="IPR015424">
    <property type="entry name" value="PyrdxlP-dep_Trfase"/>
</dbReference>
<dbReference type="STRING" id="49451.A0A1J6HXZ6"/>
<proteinExistence type="predicted"/>
<dbReference type="SMR" id="A0A1J6HXZ6"/>
<dbReference type="PANTHER" id="PTHR11680:SF28">
    <property type="entry name" value="SERINE HYDROXYMETHYLTRANSFERASE, MITOCHONDRIAL"/>
    <property type="match status" value="1"/>
</dbReference>
<accession>A0A1J6HXZ6</accession>
<gene>
    <name evidence="6" type="primary">SHM2</name>
    <name evidence="6" type="ORF">A4A49_34539</name>
</gene>
<feature type="transmembrane region" description="Helical" evidence="4">
    <location>
        <begin position="662"/>
        <end position="681"/>
    </location>
</feature>